<dbReference type="PANTHER" id="PTHR15241:SF304">
    <property type="entry name" value="RRM DOMAIN-CONTAINING PROTEIN"/>
    <property type="match status" value="1"/>
</dbReference>
<dbReference type="InterPro" id="IPR012677">
    <property type="entry name" value="Nucleotide-bd_a/b_plait_sf"/>
</dbReference>
<evidence type="ECO:0000256" key="1">
    <source>
        <dbReference type="PROSITE-ProRule" id="PRU00176"/>
    </source>
</evidence>
<keyword evidence="1" id="KW-0694">RNA-binding</keyword>
<feature type="domain" description="RRM" evidence="2">
    <location>
        <begin position="173"/>
        <end position="222"/>
    </location>
</feature>
<dbReference type="SUPFAM" id="SSF54928">
    <property type="entry name" value="RNA-binding domain, RBD"/>
    <property type="match status" value="1"/>
</dbReference>
<feature type="domain" description="RRM" evidence="2">
    <location>
        <begin position="74"/>
        <end position="166"/>
    </location>
</feature>
<dbReference type="InterPro" id="IPR000504">
    <property type="entry name" value="RRM_dom"/>
</dbReference>
<reference evidence="3" key="1">
    <citation type="submission" date="2018-11" db="EMBL/GenBank/DDBJ databases">
        <title>Henneguya salminicola genome and transcriptome.</title>
        <authorList>
            <person name="Yahalomi D."/>
            <person name="Atkinson S.D."/>
            <person name="Neuhof M."/>
            <person name="Chang E.S."/>
            <person name="Philippe H."/>
            <person name="Cartwright P."/>
            <person name="Bartholomew J.L."/>
            <person name="Huchon D."/>
        </authorList>
    </citation>
    <scope>NUCLEOTIDE SEQUENCE</scope>
    <source>
        <strain evidence="3">Hz1</strain>
        <tissue evidence="3">Whole</tissue>
    </source>
</reference>
<accession>A0A6G3MHA1</accession>
<dbReference type="AlphaFoldDB" id="A0A6G3MHA1"/>
<proteinExistence type="predicted"/>
<dbReference type="GO" id="GO:0003723">
    <property type="term" value="F:RNA binding"/>
    <property type="evidence" value="ECO:0007669"/>
    <property type="project" value="UniProtKB-UniRule"/>
</dbReference>
<dbReference type="EMBL" id="GHBP01003334">
    <property type="protein sequence ID" value="NDJ93353.1"/>
    <property type="molecule type" value="Transcribed_RNA"/>
</dbReference>
<dbReference type="Pfam" id="PF00076">
    <property type="entry name" value="RRM_1"/>
    <property type="match status" value="1"/>
</dbReference>
<evidence type="ECO:0000313" key="3">
    <source>
        <dbReference type="EMBL" id="NDJ93353.1"/>
    </source>
</evidence>
<organism evidence="3">
    <name type="scientific">Henneguya salminicola</name>
    <name type="common">Myxosporean</name>
    <dbReference type="NCBI Taxonomy" id="69463"/>
    <lineage>
        <taxon>Eukaryota</taxon>
        <taxon>Metazoa</taxon>
        <taxon>Cnidaria</taxon>
        <taxon>Myxozoa</taxon>
        <taxon>Myxosporea</taxon>
        <taxon>Bivalvulida</taxon>
        <taxon>Platysporina</taxon>
        <taxon>Myxobolidae</taxon>
        <taxon>Henneguya</taxon>
    </lineage>
</organism>
<dbReference type="Gene3D" id="3.30.70.330">
    <property type="match status" value="2"/>
</dbReference>
<dbReference type="SMART" id="SM00360">
    <property type="entry name" value="RRM"/>
    <property type="match status" value="2"/>
</dbReference>
<evidence type="ECO:0000259" key="2">
    <source>
        <dbReference type="PROSITE" id="PS50102"/>
    </source>
</evidence>
<dbReference type="PROSITE" id="PS50102">
    <property type="entry name" value="RRM"/>
    <property type="match status" value="2"/>
</dbReference>
<sequence>MASVTKYLDEINQKSDKKEKNIFGNYEIIEKDDKNDVSMKIEALSEPNNVKMDSSGEKSDVELIDKNNDDLDQKTIFVNNFPCLSKKRKIIQFFSQFGPVANLRLRGIPGAKSSNKNSIKKMINKKTIKDTILYVEYASEESALKAIKSNPLYYHGRIVQIDQAEFNPDQTLRAVFVGNLDNSATEDDLWKHFSSCGNIIRARIIFDRQANKSKGCGYVCFNVFHSYTSLGYRFP</sequence>
<dbReference type="InterPro" id="IPR035979">
    <property type="entry name" value="RBD_domain_sf"/>
</dbReference>
<protein>
    <submittedName>
        <fullName evidence="3">RNA-binding protein 34 (Trinotate prediction)</fullName>
    </submittedName>
</protein>
<name>A0A6G3MHA1_HENSL</name>
<dbReference type="PANTHER" id="PTHR15241">
    <property type="entry name" value="TRANSFORMER-2-RELATED"/>
    <property type="match status" value="1"/>
</dbReference>